<dbReference type="InterPro" id="IPR045018">
    <property type="entry name" value="Azg-like"/>
</dbReference>
<comment type="similarity">
    <text evidence="2 8">Belongs to the nucleobase:cation symporter-2 (NCS2) (TC 2.A.40) family. Azg-like subfamily.</text>
</comment>
<evidence type="ECO:0000313" key="11">
    <source>
        <dbReference type="Proteomes" id="UP001243286"/>
    </source>
</evidence>
<protein>
    <submittedName>
        <fullName evidence="10">NCS2 family permease</fullName>
    </submittedName>
</protein>
<feature type="transmembrane region" description="Helical" evidence="9">
    <location>
        <begin position="190"/>
        <end position="216"/>
    </location>
</feature>
<evidence type="ECO:0000256" key="8">
    <source>
        <dbReference type="PIRNR" id="PIRNR005353"/>
    </source>
</evidence>
<keyword evidence="7 8" id="KW-0472">Membrane</keyword>
<gene>
    <name evidence="10" type="ORF">QK289_09760</name>
</gene>
<sequence>MFKLSAHHTTAKREIQAGFITFITMAYILFVNPTILSEAGIPQDQAFSATIIATLVGTLLMGFYANLPIAVAPGMGLNAYFTYTLVIGEKIPYQTALSVVFVAGLIFLLLSLSPLRTKLIEVIPATLKLAITGGIGLFIASLGLKMSGILIADPATLITIGSLTSPEALITLIGLLVAAILTVKRVPGGLLYAMLLSGLLAFFTGELTFSKTLVAFPTLPEGILVANPLSAIQDVIQYGLFSGVLSFVLVTMFDTTGTMVAVGEQAGMIEKDGTLKNSERALLSDSTAMIVGSMFGTSPTTAYVESASGVAAGGRTGLTSVTVGILFALAAVFGPIVQSISSVPAITAPALLLVGALMLQNIKQIQWEDFSEAFTAFMVIIIMPLSGSIATGIAFGFIIYPIMKAVQKQRVHFLIYLFAVLFFIQLFFLH</sequence>
<evidence type="ECO:0000256" key="9">
    <source>
        <dbReference type="SAM" id="Phobius"/>
    </source>
</evidence>
<proteinExistence type="inferred from homology"/>
<comment type="subcellular location">
    <subcellularLocation>
        <location evidence="1 8">Cell membrane</location>
        <topology evidence="1 8">Multi-pass membrane protein</topology>
    </subcellularLocation>
</comment>
<evidence type="ECO:0000256" key="5">
    <source>
        <dbReference type="ARBA" id="ARBA00022692"/>
    </source>
</evidence>
<evidence type="ECO:0000256" key="1">
    <source>
        <dbReference type="ARBA" id="ARBA00004651"/>
    </source>
</evidence>
<feature type="transmembrane region" description="Helical" evidence="9">
    <location>
        <begin position="156"/>
        <end position="183"/>
    </location>
</feature>
<evidence type="ECO:0000256" key="4">
    <source>
        <dbReference type="ARBA" id="ARBA00022475"/>
    </source>
</evidence>
<dbReference type="InterPro" id="IPR026033">
    <property type="entry name" value="Azg-like_bact_archaea"/>
</dbReference>
<comment type="caution">
    <text evidence="10">The sequence shown here is derived from an EMBL/GenBank/DDBJ whole genome shotgun (WGS) entry which is preliminary data.</text>
</comment>
<dbReference type="Proteomes" id="UP001243286">
    <property type="component" value="Unassembled WGS sequence"/>
</dbReference>
<keyword evidence="3 8" id="KW-0813">Transport</keyword>
<keyword evidence="5 8" id="KW-0812">Transmembrane</keyword>
<dbReference type="RefSeq" id="WP_282356476.1">
    <property type="nucleotide sequence ID" value="NZ_JASBQV010000013.1"/>
</dbReference>
<reference evidence="10 11" key="1">
    <citation type="submission" date="2023-04" db="EMBL/GenBank/DDBJ databases">
        <title>Antarctic isolates genomes.</title>
        <authorList>
            <person name="Dimov S.G."/>
        </authorList>
    </citation>
    <scope>NUCLEOTIDE SEQUENCE [LARGE SCALE GENOMIC DNA]</scope>
    <source>
        <strain evidence="10 11">AL19</strain>
    </source>
</reference>
<dbReference type="Pfam" id="PF00860">
    <property type="entry name" value="Xan_ur_permease"/>
    <property type="match status" value="1"/>
</dbReference>
<feature type="transmembrane region" description="Helical" evidence="9">
    <location>
        <begin position="15"/>
        <end position="35"/>
    </location>
</feature>
<organism evidence="10 11">
    <name type="scientific">Exiguobacterium antarcticum</name>
    <dbReference type="NCBI Taxonomy" id="132920"/>
    <lineage>
        <taxon>Bacteria</taxon>
        <taxon>Bacillati</taxon>
        <taxon>Bacillota</taxon>
        <taxon>Bacilli</taxon>
        <taxon>Bacillales</taxon>
        <taxon>Bacillales Family XII. Incertae Sedis</taxon>
        <taxon>Exiguobacterium</taxon>
    </lineage>
</organism>
<dbReference type="PANTHER" id="PTHR43337:SF1">
    <property type="entry name" value="XANTHINE_URACIL PERMEASE C887.17-RELATED"/>
    <property type="match status" value="1"/>
</dbReference>
<keyword evidence="4 8" id="KW-1003">Cell membrane</keyword>
<evidence type="ECO:0000256" key="2">
    <source>
        <dbReference type="ARBA" id="ARBA00005697"/>
    </source>
</evidence>
<dbReference type="PANTHER" id="PTHR43337">
    <property type="entry name" value="XANTHINE/URACIL PERMEASE C887.17-RELATED"/>
    <property type="match status" value="1"/>
</dbReference>
<dbReference type="PIRSF" id="PIRSF005353">
    <property type="entry name" value="PbuG"/>
    <property type="match status" value="1"/>
</dbReference>
<evidence type="ECO:0000256" key="7">
    <source>
        <dbReference type="ARBA" id="ARBA00023136"/>
    </source>
</evidence>
<feature type="transmembrane region" description="Helical" evidence="9">
    <location>
        <begin position="316"/>
        <end position="336"/>
    </location>
</feature>
<evidence type="ECO:0000313" key="10">
    <source>
        <dbReference type="EMBL" id="MDI3235292.1"/>
    </source>
</evidence>
<feature type="transmembrane region" description="Helical" evidence="9">
    <location>
        <begin position="374"/>
        <end position="399"/>
    </location>
</feature>
<feature type="transmembrane region" description="Helical" evidence="9">
    <location>
        <begin position="411"/>
        <end position="429"/>
    </location>
</feature>
<keyword evidence="11" id="KW-1185">Reference proteome</keyword>
<feature type="transmembrane region" description="Helical" evidence="9">
    <location>
        <begin position="47"/>
        <end position="71"/>
    </location>
</feature>
<feature type="transmembrane region" description="Helical" evidence="9">
    <location>
        <begin position="91"/>
        <end position="110"/>
    </location>
</feature>
<evidence type="ECO:0000256" key="6">
    <source>
        <dbReference type="ARBA" id="ARBA00022989"/>
    </source>
</evidence>
<name>A0ABT6R2W7_9BACL</name>
<keyword evidence="6 8" id="KW-1133">Transmembrane helix</keyword>
<accession>A0ABT6R2W7</accession>
<dbReference type="EMBL" id="JASBQV010000013">
    <property type="protein sequence ID" value="MDI3235292.1"/>
    <property type="molecule type" value="Genomic_DNA"/>
</dbReference>
<evidence type="ECO:0000256" key="3">
    <source>
        <dbReference type="ARBA" id="ARBA00022448"/>
    </source>
</evidence>
<feature type="transmembrane region" description="Helical" evidence="9">
    <location>
        <begin position="343"/>
        <end position="362"/>
    </location>
</feature>
<feature type="transmembrane region" description="Helical" evidence="9">
    <location>
        <begin position="122"/>
        <end position="144"/>
    </location>
</feature>
<dbReference type="InterPro" id="IPR006043">
    <property type="entry name" value="NCS2"/>
</dbReference>